<dbReference type="SUPFAM" id="SSF46689">
    <property type="entry name" value="Homeodomain-like"/>
    <property type="match status" value="1"/>
</dbReference>
<dbReference type="InterPro" id="IPR023772">
    <property type="entry name" value="DNA-bd_HTH_TetR-type_CS"/>
</dbReference>
<organism evidence="6 7">
    <name type="scientific">Streptantibioticus rubrisoli</name>
    <dbReference type="NCBI Taxonomy" id="1387313"/>
    <lineage>
        <taxon>Bacteria</taxon>
        <taxon>Bacillati</taxon>
        <taxon>Actinomycetota</taxon>
        <taxon>Actinomycetes</taxon>
        <taxon>Kitasatosporales</taxon>
        <taxon>Streptomycetaceae</taxon>
        <taxon>Streptantibioticus</taxon>
    </lineage>
</organism>
<dbReference type="Gene3D" id="1.10.357.10">
    <property type="entry name" value="Tetracycline Repressor, domain 2"/>
    <property type="match status" value="1"/>
</dbReference>
<dbReference type="PANTHER" id="PTHR30055">
    <property type="entry name" value="HTH-TYPE TRANSCRIPTIONAL REGULATOR RUTR"/>
    <property type="match status" value="1"/>
</dbReference>
<feature type="domain" description="HTH tetR-type" evidence="5">
    <location>
        <begin position="8"/>
        <end position="68"/>
    </location>
</feature>
<keyword evidence="2 4" id="KW-0238">DNA-binding</keyword>
<evidence type="ECO:0000313" key="6">
    <source>
        <dbReference type="EMBL" id="MCQ4040671.1"/>
    </source>
</evidence>
<dbReference type="InterPro" id="IPR009057">
    <property type="entry name" value="Homeodomain-like_sf"/>
</dbReference>
<dbReference type="SUPFAM" id="SSF48498">
    <property type="entry name" value="Tetracyclin repressor-like, C-terminal domain"/>
    <property type="match status" value="1"/>
</dbReference>
<accession>A0ABT1P5N1</accession>
<dbReference type="NCBIfam" id="NF041196">
    <property type="entry name" value="ScbR_bind_reg"/>
    <property type="match status" value="1"/>
</dbReference>
<dbReference type="PRINTS" id="PR00455">
    <property type="entry name" value="HTHTETR"/>
</dbReference>
<dbReference type="Pfam" id="PF00440">
    <property type="entry name" value="TetR_N"/>
    <property type="match status" value="1"/>
</dbReference>
<evidence type="ECO:0000259" key="5">
    <source>
        <dbReference type="PROSITE" id="PS50977"/>
    </source>
</evidence>
<dbReference type="PROSITE" id="PS01081">
    <property type="entry name" value="HTH_TETR_1"/>
    <property type="match status" value="1"/>
</dbReference>
<keyword evidence="7" id="KW-1185">Reference proteome</keyword>
<name>A0ABT1P5N1_9ACTN</name>
<feature type="DNA-binding region" description="H-T-H motif" evidence="4">
    <location>
        <begin position="31"/>
        <end position="50"/>
    </location>
</feature>
<dbReference type="PANTHER" id="PTHR30055:SF234">
    <property type="entry name" value="HTH-TYPE TRANSCRIPTIONAL REGULATOR BETI"/>
    <property type="match status" value="1"/>
</dbReference>
<keyword evidence="3" id="KW-0804">Transcription</keyword>
<evidence type="ECO:0000313" key="7">
    <source>
        <dbReference type="Proteomes" id="UP001206206"/>
    </source>
</evidence>
<keyword evidence="1" id="KW-0805">Transcription regulation</keyword>
<evidence type="ECO:0000256" key="4">
    <source>
        <dbReference type="PROSITE-ProRule" id="PRU00335"/>
    </source>
</evidence>
<dbReference type="Proteomes" id="UP001206206">
    <property type="component" value="Unassembled WGS sequence"/>
</dbReference>
<dbReference type="PROSITE" id="PS50977">
    <property type="entry name" value="HTH_TETR_2"/>
    <property type="match status" value="1"/>
</dbReference>
<dbReference type="InterPro" id="IPR047923">
    <property type="entry name" value="ArpA-like"/>
</dbReference>
<proteinExistence type="predicted"/>
<reference evidence="6 7" key="1">
    <citation type="submission" date="2022-06" db="EMBL/GenBank/DDBJ databases">
        <title>Draft genome sequence of type strain Streptomyces rubrisoli DSM 42083.</title>
        <authorList>
            <person name="Duangmal K."/>
            <person name="Klaysubun C."/>
        </authorList>
    </citation>
    <scope>NUCLEOTIDE SEQUENCE [LARGE SCALE GENOMIC DNA]</scope>
    <source>
        <strain evidence="6 7">DSM 42083</strain>
    </source>
</reference>
<sequence length="270" mass="28881">MGQQDRAARTRRVIVETAAAVFDELGYDGASTTEILARCGLTRGALYFHFPSKEAIAQAVVAAQAEALVPPERAVKLQAAIDLTLRFADRLQHDTVLRAAVRLTMGQSSFMRPDTLPYRSSTDVIRALLREAAEGGELLATAEPGEVAQLIVGSFTGIQLLSQVYEERRDLTSRVTRMWKYLLPGLAVPGLLPRLVLSPPRGSEPRAAEPCGTRLGDGPCRVPTTPGVAASASTVCRAASSPAVSRVPHARVRCADDVAGGWRSRRGPTG</sequence>
<dbReference type="InterPro" id="IPR036271">
    <property type="entry name" value="Tet_transcr_reg_TetR-rel_C_sf"/>
</dbReference>
<comment type="caution">
    <text evidence="6">The sequence shown here is derived from an EMBL/GenBank/DDBJ whole genome shotgun (WGS) entry which is preliminary data.</text>
</comment>
<dbReference type="InterPro" id="IPR050109">
    <property type="entry name" value="HTH-type_TetR-like_transc_reg"/>
</dbReference>
<protein>
    <submittedName>
        <fullName evidence="6">TetR/AcrR family transcriptional regulator</fullName>
    </submittedName>
</protein>
<gene>
    <name evidence="6" type="ORF">NON19_01200</name>
</gene>
<evidence type="ECO:0000256" key="2">
    <source>
        <dbReference type="ARBA" id="ARBA00023125"/>
    </source>
</evidence>
<dbReference type="EMBL" id="JANFNH010000001">
    <property type="protein sequence ID" value="MCQ4040671.1"/>
    <property type="molecule type" value="Genomic_DNA"/>
</dbReference>
<dbReference type="Pfam" id="PF21935">
    <property type="entry name" value="TetR_C_45"/>
    <property type="match status" value="1"/>
</dbReference>
<evidence type="ECO:0000256" key="1">
    <source>
        <dbReference type="ARBA" id="ARBA00023015"/>
    </source>
</evidence>
<dbReference type="InterPro" id="IPR001647">
    <property type="entry name" value="HTH_TetR"/>
</dbReference>
<evidence type="ECO:0000256" key="3">
    <source>
        <dbReference type="ARBA" id="ARBA00023163"/>
    </source>
</evidence>
<dbReference type="RefSeq" id="WP_255924618.1">
    <property type="nucleotide sequence ID" value="NZ_JANFNH010000001.1"/>
</dbReference>
<dbReference type="InterPro" id="IPR054126">
    <property type="entry name" value="CprB_TetR_C"/>
</dbReference>